<feature type="transmembrane region" description="Helical" evidence="2">
    <location>
        <begin position="132"/>
        <end position="157"/>
    </location>
</feature>
<accession>A0A9P4QDM0</accession>
<proteinExistence type="predicted"/>
<evidence type="ECO:0008006" key="5">
    <source>
        <dbReference type="Google" id="ProtNLM"/>
    </source>
</evidence>
<dbReference type="Proteomes" id="UP000799441">
    <property type="component" value="Unassembled WGS sequence"/>
</dbReference>
<feature type="compositionally biased region" description="Basic and acidic residues" evidence="1">
    <location>
        <begin position="36"/>
        <end position="45"/>
    </location>
</feature>
<keyword evidence="2" id="KW-0812">Transmembrane</keyword>
<dbReference type="Gene3D" id="2.120.10.70">
    <property type="entry name" value="Fucose-specific lectin"/>
    <property type="match status" value="1"/>
</dbReference>
<dbReference type="EMBL" id="MU003779">
    <property type="protein sequence ID" value="KAF2722966.1"/>
    <property type="molecule type" value="Genomic_DNA"/>
</dbReference>
<protein>
    <recommendedName>
        <fullName evidence="5">Fucose-specific lectin</fullName>
    </recommendedName>
</protein>
<keyword evidence="4" id="KW-1185">Reference proteome</keyword>
<dbReference type="OrthoDB" id="3923199at2759"/>
<evidence type="ECO:0000256" key="2">
    <source>
        <dbReference type="SAM" id="Phobius"/>
    </source>
</evidence>
<feature type="compositionally biased region" description="Low complexity" evidence="1">
    <location>
        <begin position="14"/>
        <end position="27"/>
    </location>
</feature>
<evidence type="ECO:0000313" key="3">
    <source>
        <dbReference type="EMBL" id="KAF2722966.1"/>
    </source>
</evidence>
<evidence type="ECO:0000256" key="1">
    <source>
        <dbReference type="SAM" id="MobiDB-lite"/>
    </source>
</evidence>
<feature type="region of interest" description="Disordered" evidence="1">
    <location>
        <begin position="1"/>
        <end position="56"/>
    </location>
</feature>
<sequence>MSLRLRQTTTMPTSPQSARSPRSPQQAGLEAVNPDRTPEKEHYDSYPEVVEQSSTPEAVMQQRRSYEGLEPVHPEHGQFLDSRAPHHLSRNSDNSYISAFYEGSEIQPDKSLFYPSSSKVQRRICGMRRRTFFIIVGLVVALVIVGAVVGGVLGALLPNKKSSHANSPAGPNNTDGTSIVNLNRAAIQKSGLTLLTGVGGSNYILYQREGGNGAVVAYPLGKTDASEIQVTTSAAPGSPIAGVSYNMNGTATWQIFFVDNTQNVMTTYSRDSSLRSWSTPSSILSGLQAPLSAPASGVVGLAACADNSTDGGLNGIRVYYGTQNNNVQEIGKDFSGSATNWNFWYTFDGASDAYSGLGCVASATSSHLYMRNTSSNALVQWQFNYGTAGPWSQVFRYSVSDMPEGTNIAVTTDGASTDYVYYQQVNGSVFQAVSGTASSTPAKVFPQSKLAAWYGKGAAFTSGAQEQASIGPSIILQTDQNSTSIEAWFAG</sequence>
<reference evidence="3" key="1">
    <citation type="journal article" date="2020" name="Stud. Mycol.">
        <title>101 Dothideomycetes genomes: a test case for predicting lifestyles and emergence of pathogens.</title>
        <authorList>
            <person name="Haridas S."/>
            <person name="Albert R."/>
            <person name="Binder M."/>
            <person name="Bloem J."/>
            <person name="Labutti K."/>
            <person name="Salamov A."/>
            <person name="Andreopoulos B."/>
            <person name="Baker S."/>
            <person name="Barry K."/>
            <person name="Bills G."/>
            <person name="Bluhm B."/>
            <person name="Cannon C."/>
            <person name="Castanera R."/>
            <person name="Culley D."/>
            <person name="Daum C."/>
            <person name="Ezra D."/>
            <person name="Gonzalez J."/>
            <person name="Henrissat B."/>
            <person name="Kuo A."/>
            <person name="Liang C."/>
            <person name="Lipzen A."/>
            <person name="Lutzoni F."/>
            <person name="Magnuson J."/>
            <person name="Mondo S."/>
            <person name="Nolan M."/>
            <person name="Ohm R."/>
            <person name="Pangilinan J."/>
            <person name="Park H.-J."/>
            <person name="Ramirez L."/>
            <person name="Alfaro M."/>
            <person name="Sun H."/>
            <person name="Tritt A."/>
            <person name="Yoshinaga Y."/>
            <person name="Zwiers L.-H."/>
            <person name="Turgeon B."/>
            <person name="Goodwin S."/>
            <person name="Spatafora J."/>
            <person name="Crous P."/>
            <person name="Grigoriev I."/>
        </authorList>
    </citation>
    <scope>NUCLEOTIDE SEQUENCE</scope>
    <source>
        <strain evidence="3">CBS 116435</strain>
    </source>
</reference>
<dbReference type="SUPFAM" id="SSF89372">
    <property type="entry name" value="Fucose-specific lectin"/>
    <property type="match status" value="1"/>
</dbReference>
<evidence type="ECO:0000313" key="4">
    <source>
        <dbReference type="Proteomes" id="UP000799441"/>
    </source>
</evidence>
<gene>
    <name evidence="3" type="ORF">K431DRAFT_37026</name>
</gene>
<comment type="caution">
    <text evidence="3">The sequence shown here is derived from an EMBL/GenBank/DDBJ whole genome shotgun (WGS) entry which is preliminary data.</text>
</comment>
<dbReference type="AlphaFoldDB" id="A0A9P4QDM0"/>
<organism evidence="3 4">
    <name type="scientific">Polychaeton citri CBS 116435</name>
    <dbReference type="NCBI Taxonomy" id="1314669"/>
    <lineage>
        <taxon>Eukaryota</taxon>
        <taxon>Fungi</taxon>
        <taxon>Dikarya</taxon>
        <taxon>Ascomycota</taxon>
        <taxon>Pezizomycotina</taxon>
        <taxon>Dothideomycetes</taxon>
        <taxon>Dothideomycetidae</taxon>
        <taxon>Capnodiales</taxon>
        <taxon>Capnodiaceae</taxon>
        <taxon>Polychaeton</taxon>
    </lineage>
</organism>
<keyword evidence="2" id="KW-1133">Transmembrane helix</keyword>
<keyword evidence="2" id="KW-0472">Membrane</keyword>
<name>A0A9P4QDM0_9PEZI</name>
<feature type="compositionally biased region" description="Polar residues" evidence="1">
    <location>
        <begin position="1"/>
        <end position="13"/>
    </location>
</feature>